<dbReference type="Gene3D" id="3.30.420.10">
    <property type="entry name" value="Ribonuclease H-like superfamily/Ribonuclease H"/>
    <property type="match status" value="1"/>
</dbReference>
<proteinExistence type="predicted"/>
<dbReference type="Proteomes" id="UP001159363">
    <property type="component" value="Chromosome 8"/>
</dbReference>
<reference evidence="1 2" key="1">
    <citation type="submission" date="2023-02" db="EMBL/GenBank/DDBJ databases">
        <title>LHISI_Scaffold_Assembly.</title>
        <authorList>
            <person name="Stuart O.P."/>
            <person name="Cleave R."/>
            <person name="Magrath M.J.L."/>
            <person name="Mikheyev A.S."/>
        </authorList>
    </citation>
    <scope>NUCLEOTIDE SEQUENCE [LARGE SCALE GENOMIC DNA]</scope>
    <source>
        <strain evidence="1">Daus_M_001</strain>
        <tissue evidence="1">Leg muscle</tissue>
    </source>
</reference>
<keyword evidence="2" id="KW-1185">Reference proteome</keyword>
<dbReference type="PANTHER" id="PTHR47326:SF1">
    <property type="entry name" value="HTH PSQ-TYPE DOMAIN-CONTAINING PROTEIN"/>
    <property type="match status" value="1"/>
</dbReference>
<gene>
    <name evidence="1" type="ORF">PR048_023264</name>
</gene>
<name>A0ABQ9GTN6_9NEOP</name>
<evidence type="ECO:0000313" key="2">
    <source>
        <dbReference type="Proteomes" id="UP001159363"/>
    </source>
</evidence>
<sequence>MLSQAHHPKYSAKEIGLRGLHISPELQQIRTHNNKHTVFVYGYCDGNGRGAAAECPRRWIGRGGPVAWPTRSPDLPPLDFLFRNCLKSRVYRRRRPDTRDKLLQAINDATNQLRNQLEGMQWQHAMVGYNVSHPVYGQMVHILNSSWETFNKNVLQILFLFKSIIHTERIDYSPRTWVNRFQPPAGSLRIFTSGNRAGRCRWSAGFLGDLPFPKPSHSGAAPFSPHLTLINSQDFAVKSRPNLFSSQYCDTLRCDALGRDRRRRSILTVSQNLRGENGRRHVDVHLTPVYKQDFCCLLGNALAVVLLPHVNKHLFSFSIVGYLRLSRRQNFALRTLVVDELRQTAAPF</sequence>
<evidence type="ECO:0000313" key="1">
    <source>
        <dbReference type="EMBL" id="KAJ8875369.1"/>
    </source>
</evidence>
<dbReference type="PANTHER" id="PTHR47326">
    <property type="entry name" value="TRANSPOSABLE ELEMENT TC3 TRANSPOSASE-LIKE PROTEIN"/>
    <property type="match status" value="1"/>
</dbReference>
<dbReference type="InterPro" id="IPR036397">
    <property type="entry name" value="RNaseH_sf"/>
</dbReference>
<protein>
    <submittedName>
        <fullName evidence="1">Uncharacterized protein</fullName>
    </submittedName>
</protein>
<accession>A0ABQ9GTN6</accession>
<comment type="caution">
    <text evidence="1">The sequence shown here is derived from an EMBL/GenBank/DDBJ whole genome shotgun (WGS) entry which is preliminary data.</text>
</comment>
<organism evidence="1 2">
    <name type="scientific">Dryococelus australis</name>
    <dbReference type="NCBI Taxonomy" id="614101"/>
    <lineage>
        <taxon>Eukaryota</taxon>
        <taxon>Metazoa</taxon>
        <taxon>Ecdysozoa</taxon>
        <taxon>Arthropoda</taxon>
        <taxon>Hexapoda</taxon>
        <taxon>Insecta</taxon>
        <taxon>Pterygota</taxon>
        <taxon>Neoptera</taxon>
        <taxon>Polyneoptera</taxon>
        <taxon>Phasmatodea</taxon>
        <taxon>Verophasmatodea</taxon>
        <taxon>Anareolatae</taxon>
        <taxon>Phasmatidae</taxon>
        <taxon>Eurycanthinae</taxon>
        <taxon>Dryococelus</taxon>
    </lineage>
</organism>
<dbReference type="EMBL" id="JARBHB010000009">
    <property type="protein sequence ID" value="KAJ8875369.1"/>
    <property type="molecule type" value="Genomic_DNA"/>
</dbReference>